<dbReference type="GO" id="GO:0110031">
    <property type="term" value="P:negative regulation of G2/MI transition of meiotic cell cycle"/>
    <property type="evidence" value="ECO:0007669"/>
    <property type="project" value="TreeGrafter"/>
</dbReference>
<dbReference type="Proteomes" id="UP001172673">
    <property type="component" value="Unassembled WGS sequence"/>
</dbReference>
<dbReference type="PROSITE" id="PS00108">
    <property type="entry name" value="PROTEIN_KINASE_ST"/>
    <property type="match status" value="1"/>
</dbReference>
<evidence type="ECO:0000256" key="7">
    <source>
        <dbReference type="SAM" id="MobiDB-lite"/>
    </source>
</evidence>
<evidence type="ECO:0000313" key="9">
    <source>
        <dbReference type="EMBL" id="KAJ9603770.1"/>
    </source>
</evidence>
<dbReference type="GO" id="GO:0004672">
    <property type="term" value="F:protein kinase activity"/>
    <property type="evidence" value="ECO:0007669"/>
    <property type="project" value="InterPro"/>
</dbReference>
<dbReference type="PROSITE" id="PS50088">
    <property type="entry name" value="ANK_REPEAT"/>
    <property type="match status" value="1"/>
</dbReference>
<feature type="compositionally biased region" description="Polar residues" evidence="7">
    <location>
        <begin position="1353"/>
        <end position="1369"/>
    </location>
</feature>
<keyword evidence="2" id="KW-0547">Nucleotide-binding</keyword>
<evidence type="ECO:0000256" key="3">
    <source>
        <dbReference type="ARBA" id="ARBA00022777"/>
    </source>
</evidence>
<dbReference type="GO" id="GO:0051082">
    <property type="term" value="F:unfolded protein binding"/>
    <property type="evidence" value="ECO:0007669"/>
    <property type="project" value="InterPro"/>
</dbReference>
<dbReference type="PANTHER" id="PTHR11042">
    <property type="entry name" value="EUKARYOTIC TRANSLATION INITIATION FACTOR 2-ALPHA KINASE EIF2-ALPHA KINASE -RELATED"/>
    <property type="match status" value="1"/>
</dbReference>
<feature type="repeat" description="ANK" evidence="6">
    <location>
        <begin position="1090"/>
        <end position="1119"/>
    </location>
</feature>
<dbReference type="InterPro" id="IPR001305">
    <property type="entry name" value="HSP_DnaJ_Cys-rich_dom"/>
</dbReference>
<name>A0AA39CD02_9EURO</name>
<dbReference type="PROSITE" id="PS50011">
    <property type="entry name" value="PROTEIN_KINASE_DOM"/>
    <property type="match status" value="1"/>
</dbReference>
<dbReference type="InterPro" id="IPR011009">
    <property type="entry name" value="Kinase-like_dom_sf"/>
</dbReference>
<feature type="compositionally biased region" description="Basic and acidic residues" evidence="7">
    <location>
        <begin position="1330"/>
        <end position="1341"/>
    </location>
</feature>
<dbReference type="CDD" id="cd00180">
    <property type="entry name" value="PKc"/>
    <property type="match status" value="1"/>
</dbReference>
<dbReference type="SUPFAM" id="SSF57938">
    <property type="entry name" value="DnaJ/Hsp40 cysteine-rich domain"/>
    <property type="match status" value="1"/>
</dbReference>
<dbReference type="PROSITE" id="PS50297">
    <property type="entry name" value="ANK_REP_REGION"/>
    <property type="match status" value="1"/>
</dbReference>
<dbReference type="Gene3D" id="3.10.490.10">
    <property type="entry name" value="Gamma-glutamyl cyclotransferase-like"/>
    <property type="match status" value="1"/>
</dbReference>
<dbReference type="CDD" id="cd10719">
    <property type="entry name" value="DnaJ_zf"/>
    <property type="match status" value="1"/>
</dbReference>
<keyword evidence="1" id="KW-0808">Transferase</keyword>
<protein>
    <recommendedName>
        <fullName evidence="8">Protein kinase domain-containing protein</fullName>
    </recommendedName>
</protein>
<sequence>MDRSEGPKGLEEVGQAYQVVNDVLEIAAANAATKSQQKAFKKIGSLWEKLDIMLGPSPRKLRNAEYIRLTDYCKYNDKWREYGKRPRTLAVLRWLGCPEAIDGFVRDNLSDIALPYTERNLPQCVKGQEMRTKFLELQQYVLTNQAADLERPGGLHLNIERSEQKYFDVIKPLGSGGFGTVDHVVSRLSLRQYALKRISRGQSFKRDRVAIRSFENELTSLKVLSHKHLVKLVGSYTDHDHIGLIITPVADMNLEEYLSAPEPDCPDRKNCIRQFFGCLAAGVEYLHAQKIRHKDIKPKNVLVLRNYRRVLLTDFGTAHNWSDDPGGSSSGTMHEAYTERYCAPEVFGRKMQDFFLSNGNGRHFVRENQQASEAWCQMIANRLTLRPDNQMLELGIRLCHPIPIERPTAAEIASEIVDFNGPVKYHCGCCELKSDHWTNLDIVQDMQNMTKTEEWTMTDTVIPEEASDDLCDEPSPISNVPDDPHERLLAGADQGLLVTDASANYQPPTVQEIQENMTVMYYDAEARPVCQPKDNHSDGPREPADIDQDTMVSKPTNISAEAQRSEGEGAIAVPAPKSLRLQCDWPNCEAIFTADDPADAATLALLAHCRESHGCHDYGRTMSLLRMQTFAKGQKTSQSALDLEPAQLVNYSVNSDATDIEPIVQRIHQARNDRQKKREMQIVQIAAAPAGTVSPGAFRPREGPGPQEFVAVVSSAKSSKKGPKSRKPEHGVRFGTLPEFQRPEPITLPVEETPYQQLEFDPQQILEEPLLEVFWPYLSHAFRNGSPNSSEAKTSTLPRTTFVPSFHLAAANRFSRSEVASSSALFVYGTLMFPSILNACAQHYISEDGVYSSKLQRRLRTSPSDWAFINQSVQNAAEKMTPAVISGYGAHTVKRRPWAFLMSTTQSIGQDHYQVSVPPEVHGFVVMGLSVEAYECLEHWHNEEMPSRLGVLHSKTSKSREGTQPNAHILFSHNRVNTYIELADQTSRRVAASIFMCVNHRYGTQIDPGHLELPQWDTNVFLRSPAFTQLGGGARSSTSEEKRLATTMNIQFLMRGDLLCSAVLQGETQKVLQYVDRGYDINAKCRIYGTALQAAAAKGEDDMARLLLEEGADVNASGGRYKSPLIAAVVRGDEEIAKLLLRHKANVLASGGQYINALYQAVSFSDIDMAHLLLERGAWLSENYLEVLDLAAEDGNRNMMRMLEDYDVRSLWKKRLLDQHSTDSGYETNDEVAYVPFDERRALAKPTTLSLVKAVVLEGFSLKGQRGKWTGIKAVRLLQVAMRMGASESIIQRAAPFLSSYEQLVKVICEASKQHTEEQRRLRHSGSSSEPRELENSDRRPGRSGGHSMTIPRPSTTNASNFYTDRNQANTTLDPSDTFCLTCNGRGGKAGTQRTCNECNGSTTVWKRQGTHSKRVTCHTCAGRGYTFSSRDVCRACNNGMGFSAAAAPVSSLTSSSTVRFEEDYDAPPPYTQ</sequence>
<evidence type="ECO:0000256" key="2">
    <source>
        <dbReference type="ARBA" id="ARBA00022741"/>
    </source>
</evidence>
<dbReference type="GO" id="GO:0005634">
    <property type="term" value="C:nucleus"/>
    <property type="evidence" value="ECO:0007669"/>
    <property type="project" value="TreeGrafter"/>
</dbReference>
<organism evidence="9 10">
    <name type="scientific">Cladophialophora chaetospira</name>
    <dbReference type="NCBI Taxonomy" id="386627"/>
    <lineage>
        <taxon>Eukaryota</taxon>
        <taxon>Fungi</taxon>
        <taxon>Dikarya</taxon>
        <taxon>Ascomycota</taxon>
        <taxon>Pezizomycotina</taxon>
        <taxon>Eurotiomycetes</taxon>
        <taxon>Chaetothyriomycetidae</taxon>
        <taxon>Chaetothyriales</taxon>
        <taxon>Herpotrichiellaceae</taxon>
        <taxon>Cladophialophora</taxon>
    </lineage>
</organism>
<gene>
    <name evidence="9" type="ORF">H2200_011956</name>
</gene>
<dbReference type="Gene3D" id="2.10.230.10">
    <property type="entry name" value="Heat shock protein DnaJ, cysteine-rich domain"/>
    <property type="match status" value="1"/>
</dbReference>
<reference evidence="9" key="1">
    <citation type="submission" date="2022-10" db="EMBL/GenBank/DDBJ databases">
        <title>Culturing micro-colonial fungi from biological soil crusts in the Mojave desert and describing Neophaeococcomyces mojavensis, and introducing the new genera and species Taxawa tesnikishii.</title>
        <authorList>
            <person name="Kurbessoian T."/>
            <person name="Stajich J.E."/>
        </authorList>
    </citation>
    <scope>NUCLEOTIDE SEQUENCE</scope>
    <source>
        <strain evidence="9">TK_41</strain>
    </source>
</reference>
<keyword evidence="4" id="KW-0067">ATP-binding</keyword>
<dbReference type="InterPro" id="IPR002110">
    <property type="entry name" value="Ankyrin_rpt"/>
</dbReference>
<dbReference type="GO" id="GO:0031072">
    <property type="term" value="F:heat shock protein binding"/>
    <property type="evidence" value="ECO:0007669"/>
    <property type="project" value="InterPro"/>
</dbReference>
<evidence type="ECO:0000256" key="1">
    <source>
        <dbReference type="ARBA" id="ARBA00022679"/>
    </source>
</evidence>
<dbReference type="Gene3D" id="1.10.510.10">
    <property type="entry name" value="Transferase(Phosphotransferase) domain 1"/>
    <property type="match status" value="1"/>
</dbReference>
<dbReference type="InterPro" id="IPR036410">
    <property type="entry name" value="HSP_DnaJ_Cys-rich_dom_sf"/>
</dbReference>
<dbReference type="GO" id="GO:0005524">
    <property type="term" value="F:ATP binding"/>
    <property type="evidence" value="ECO:0007669"/>
    <property type="project" value="UniProtKB-KW"/>
</dbReference>
<dbReference type="SUPFAM" id="SSF48403">
    <property type="entry name" value="Ankyrin repeat"/>
    <property type="match status" value="1"/>
</dbReference>
<accession>A0AA39CD02</accession>
<feature type="domain" description="Protein kinase" evidence="8">
    <location>
        <begin position="167"/>
        <end position="539"/>
    </location>
</feature>
<keyword evidence="6" id="KW-0040">ANK repeat</keyword>
<dbReference type="InterPro" id="IPR008271">
    <property type="entry name" value="Ser/Thr_kinase_AS"/>
</dbReference>
<evidence type="ECO:0000259" key="8">
    <source>
        <dbReference type="PROSITE" id="PS50011"/>
    </source>
</evidence>
<feature type="region of interest" description="Disordered" evidence="7">
    <location>
        <begin position="1315"/>
        <end position="1369"/>
    </location>
</feature>
<dbReference type="PANTHER" id="PTHR11042:SF190">
    <property type="entry name" value="MITOSIS INHIBITOR PROTEIN KINASE MIK1"/>
    <property type="match status" value="1"/>
</dbReference>
<feature type="region of interest" description="Disordered" evidence="7">
    <location>
        <begin position="713"/>
        <end position="736"/>
    </location>
</feature>
<dbReference type="InterPro" id="IPR050339">
    <property type="entry name" value="CC_SR_Kinase"/>
</dbReference>
<dbReference type="Pfam" id="PF00069">
    <property type="entry name" value="Pkinase"/>
    <property type="match status" value="1"/>
</dbReference>
<evidence type="ECO:0000256" key="5">
    <source>
        <dbReference type="ARBA" id="ARBA00037982"/>
    </source>
</evidence>
<keyword evidence="3" id="KW-0418">Kinase</keyword>
<dbReference type="InterPro" id="IPR036770">
    <property type="entry name" value="Ankyrin_rpt-contain_sf"/>
</dbReference>
<dbReference type="EMBL" id="JAPDRK010000021">
    <property type="protein sequence ID" value="KAJ9603770.1"/>
    <property type="molecule type" value="Genomic_DNA"/>
</dbReference>
<comment type="similarity">
    <text evidence="5">Belongs to the protein kinase superfamily. Ser/Thr protein kinase family. GCN2 subfamily.</text>
</comment>
<dbReference type="SUPFAM" id="SSF56112">
    <property type="entry name" value="Protein kinase-like (PK-like)"/>
    <property type="match status" value="1"/>
</dbReference>
<dbReference type="Pfam" id="PF12796">
    <property type="entry name" value="Ank_2"/>
    <property type="match status" value="1"/>
</dbReference>
<evidence type="ECO:0000256" key="6">
    <source>
        <dbReference type="PROSITE-ProRule" id="PRU00023"/>
    </source>
</evidence>
<dbReference type="SMART" id="SM00248">
    <property type="entry name" value="ANK"/>
    <property type="match status" value="4"/>
</dbReference>
<comment type="caution">
    <text evidence="9">The sequence shown here is derived from an EMBL/GenBank/DDBJ whole genome shotgun (WGS) entry which is preliminary data.</text>
</comment>
<proteinExistence type="inferred from homology"/>
<evidence type="ECO:0000256" key="4">
    <source>
        <dbReference type="ARBA" id="ARBA00022840"/>
    </source>
</evidence>
<evidence type="ECO:0000313" key="10">
    <source>
        <dbReference type="Proteomes" id="UP001172673"/>
    </source>
</evidence>
<keyword evidence="10" id="KW-1185">Reference proteome</keyword>
<dbReference type="InterPro" id="IPR000719">
    <property type="entry name" value="Prot_kinase_dom"/>
</dbReference>
<dbReference type="Gene3D" id="1.25.40.20">
    <property type="entry name" value="Ankyrin repeat-containing domain"/>
    <property type="match status" value="1"/>
</dbReference>
<dbReference type="SMART" id="SM00220">
    <property type="entry name" value="S_TKc"/>
    <property type="match status" value="1"/>
</dbReference>
<dbReference type="GO" id="GO:0005737">
    <property type="term" value="C:cytoplasm"/>
    <property type="evidence" value="ECO:0007669"/>
    <property type="project" value="TreeGrafter"/>
</dbReference>